<accession>A0A841EB20</accession>
<dbReference type="InterPro" id="IPR000182">
    <property type="entry name" value="GNAT_dom"/>
</dbReference>
<dbReference type="PANTHER" id="PTHR43877">
    <property type="entry name" value="AMINOALKYLPHOSPHONATE N-ACETYLTRANSFERASE-RELATED-RELATED"/>
    <property type="match status" value="1"/>
</dbReference>
<organism evidence="4 5">
    <name type="scientific">Streptomonospora salina</name>
    <dbReference type="NCBI Taxonomy" id="104205"/>
    <lineage>
        <taxon>Bacteria</taxon>
        <taxon>Bacillati</taxon>
        <taxon>Actinomycetota</taxon>
        <taxon>Actinomycetes</taxon>
        <taxon>Streptosporangiales</taxon>
        <taxon>Nocardiopsidaceae</taxon>
        <taxon>Streptomonospora</taxon>
    </lineage>
</organism>
<dbReference type="CDD" id="cd04301">
    <property type="entry name" value="NAT_SF"/>
    <property type="match status" value="1"/>
</dbReference>
<dbReference type="GO" id="GO:0016747">
    <property type="term" value="F:acyltransferase activity, transferring groups other than amino-acyl groups"/>
    <property type="evidence" value="ECO:0007669"/>
    <property type="project" value="InterPro"/>
</dbReference>
<comment type="caution">
    <text evidence="4">The sequence shown here is derived from an EMBL/GenBank/DDBJ whole genome shotgun (WGS) entry which is preliminary data.</text>
</comment>
<dbReference type="Gene3D" id="3.40.630.30">
    <property type="match status" value="1"/>
</dbReference>
<evidence type="ECO:0000313" key="5">
    <source>
        <dbReference type="Proteomes" id="UP000578077"/>
    </source>
</evidence>
<evidence type="ECO:0000313" key="4">
    <source>
        <dbReference type="EMBL" id="MBB5996661.1"/>
    </source>
</evidence>
<feature type="domain" description="N-acetyltransferase" evidence="3">
    <location>
        <begin position="170"/>
        <end position="331"/>
    </location>
</feature>
<proteinExistence type="predicted"/>
<sequence length="331" mass="36631">MGGYVARVRNDELPGSGTEFDLLVDSVAMRWREVDPLLPAPTRPRKSTYPLLTVSDEAGHPVATGTMRYSWYQPGEVGRTWGMPDQHWLTPIVGGPDPGRALDSLLSSWQEQLQQLPTGTGSESAAQLTWPARDVLGVPALQAHGLQPYSVLAARERRRGVPPALPPRDVTIRLADSQDLAPIVSLLMEEHRYEEFFGGVFIQPETPEQTRRVAARALSRSPSWVWLAERRGRPVGLVWVSPPDRARWAAPLVRAAPAAHIGYGVVAEEERGRGIGTALVSEAHQALDAHNVQVSVLNYAMMNPLSGPFWNRMGYRPVWTTWEVRPALALR</sequence>
<dbReference type="InterPro" id="IPR050832">
    <property type="entry name" value="Bact_Acetyltransf"/>
</dbReference>
<dbReference type="Pfam" id="PF00583">
    <property type="entry name" value="Acetyltransf_1"/>
    <property type="match status" value="1"/>
</dbReference>
<dbReference type="EMBL" id="JACHLY010000001">
    <property type="protein sequence ID" value="MBB5996661.1"/>
    <property type="molecule type" value="Genomic_DNA"/>
</dbReference>
<dbReference type="PROSITE" id="PS51186">
    <property type="entry name" value="GNAT"/>
    <property type="match status" value="1"/>
</dbReference>
<keyword evidence="2" id="KW-0012">Acyltransferase</keyword>
<name>A0A841EB20_9ACTN</name>
<protein>
    <submittedName>
        <fullName evidence="4">GNAT superfamily N-acetyltransferase</fullName>
    </submittedName>
</protein>
<evidence type="ECO:0000256" key="1">
    <source>
        <dbReference type="ARBA" id="ARBA00022679"/>
    </source>
</evidence>
<dbReference type="RefSeq" id="WP_184632956.1">
    <property type="nucleotide sequence ID" value="NZ_BAABKT010000025.1"/>
</dbReference>
<keyword evidence="5" id="KW-1185">Reference proteome</keyword>
<reference evidence="4 5" key="1">
    <citation type="submission" date="2020-08" db="EMBL/GenBank/DDBJ databases">
        <title>Sequencing the genomes of 1000 actinobacteria strains.</title>
        <authorList>
            <person name="Klenk H.-P."/>
        </authorList>
    </citation>
    <scope>NUCLEOTIDE SEQUENCE [LARGE SCALE GENOMIC DNA]</scope>
    <source>
        <strain evidence="4 5">DSM 44593</strain>
    </source>
</reference>
<dbReference type="InterPro" id="IPR016181">
    <property type="entry name" value="Acyl_CoA_acyltransferase"/>
</dbReference>
<evidence type="ECO:0000259" key="3">
    <source>
        <dbReference type="PROSITE" id="PS51186"/>
    </source>
</evidence>
<dbReference type="Proteomes" id="UP000578077">
    <property type="component" value="Unassembled WGS sequence"/>
</dbReference>
<dbReference type="SUPFAM" id="SSF55729">
    <property type="entry name" value="Acyl-CoA N-acyltransferases (Nat)"/>
    <property type="match status" value="1"/>
</dbReference>
<gene>
    <name evidence="4" type="ORF">HNR25_000412</name>
</gene>
<keyword evidence="1 4" id="KW-0808">Transferase</keyword>
<evidence type="ECO:0000256" key="2">
    <source>
        <dbReference type="ARBA" id="ARBA00023315"/>
    </source>
</evidence>
<dbReference type="AlphaFoldDB" id="A0A841EB20"/>